<name>A0ABP7W5K1_9ACTN</name>
<gene>
    <name evidence="2" type="ORF">GCM10022233_72010</name>
</gene>
<feature type="region of interest" description="Disordered" evidence="1">
    <location>
        <begin position="1"/>
        <end position="39"/>
    </location>
</feature>
<protein>
    <submittedName>
        <fullName evidence="2">Uncharacterized protein</fullName>
    </submittedName>
</protein>
<dbReference type="EMBL" id="BAAAZY010000024">
    <property type="protein sequence ID" value="GAA4081040.1"/>
    <property type="molecule type" value="Genomic_DNA"/>
</dbReference>
<feature type="compositionally biased region" description="Low complexity" evidence="1">
    <location>
        <begin position="21"/>
        <end position="32"/>
    </location>
</feature>
<reference evidence="3" key="1">
    <citation type="journal article" date="2019" name="Int. J. Syst. Evol. Microbiol.">
        <title>The Global Catalogue of Microorganisms (GCM) 10K type strain sequencing project: providing services to taxonomists for standard genome sequencing and annotation.</title>
        <authorList>
            <consortium name="The Broad Institute Genomics Platform"/>
            <consortium name="The Broad Institute Genome Sequencing Center for Infectious Disease"/>
            <person name="Wu L."/>
            <person name="Ma J."/>
        </authorList>
    </citation>
    <scope>NUCLEOTIDE SEQUENCE [LARGE SCALE GENOMIC DNA]</scope>
    <source>
        <strain evidence="3">JCM 16925</strain>
    </source>
</reference>
<sequence length="67" mass="6494">MPSSATCRCAGVVDDQPGKDSSAALQAASTSSGPESGAVPWGSAVAGSIKGRVAPEAAGTSFPAMWL</sequence>
<evidence type="ECO:0000256" key="1">
    <source>
        <dbReference type="SAM" id="MobiDB-lite"/>
    </source>
</evidence>
<evidence type="ECO:0000313" key="3">
    <source>
        <dbReference type="Proteomes" id="UP001499984"/>
    </source>
</evidence>
<keyword evidence="3" id="KW-1185">Reference proteome</keyword>
<proteinExistence type="predicted"/>
<dbReference type="Proteomes" id="UP001499984">
    <property type="component" value="Unassembled WGS sequence"/>
</dbReference>
<comment type="caution">
    <text evidence="2">The sequence shown here is derived from an EMBL/GenBank/DDBJ whole genome shotgun (WGS) entry which is preliminary data.</text>
</comment>
<accession>A0ABP7W5K1</accession>
<evidence type="ECO:0000313" key="2">
    <source>
        <dbReference type="EMBL" id="GAA4081040.1"/>
    </source>
</evidence>
<organism evidence="2 3">
    <name type="scientific">Streptomyces shaanxiensis</name>
    <dbReference type="NCBI Taxonomy" id="653357"/>
    <lineage>
        <taxon>Bacteria</taxon>
        <taxon>Bacillati</taxon>
        <taxon>Actinomycetota</taxon>
        <taxon>Actinomycetes</taxon>
        <taxon>Kitasatosporales</taxon>
        <taxon>Streptomycetaceae</taxon>
        <taxon>Streptomyces</taxon>
    </lineage>
</organism>